<organism evidence="1">
    <name type="scientific">uncultured Gemmatimonadota bacterium</name>
    <dbReference type="NCBI Taxonomy" id="203437"/>
    <lineage>
        <taxon>Bacteria</taxon>
        <taxon>Pseudomonadati</taxon>
        <taxon>Gemmatimonadota</taxon>
        <taxon>environmental samples</taxon>
    </lineage>
</organism>
<reference evidence="1" key="1">
    <citation type="submission" date="2020-02" db="EMBL/GenBank/DDBJ databases">
        <authorList>
            <person name="Meier V. D."/>
        </authorList>
    </citation>
    <scope>NUCLEOTIDE SEQUENCE</scope>
    <source>
        <strain evidence="1">AVDCRST_MAG68</strain>
    </source>
</reference>
<protein>
    <submittedName>
        <fullName evidence="1">Uncharacterized protein</fullName>
    </submittedName>
</protein>
<accession>A0A6J4M995</accession>
<dbReference type="EMBL" id="CADCTW010000174">
    <property type="protein sequence ID" value="CAA9351819.1"/>
    <property type="molecule type" value="Genomic_DNA"/>
</dbReference>
<dbReference type="AlphaFoldDB" id="A0A6J4M995"/>
<name>A0A6J4M995_9BACT</name>
<gene>
    <name evidence="1" type="ORF">AVDCRST_MAG68-3673</name>
</gene>
<evidence type="ECO:0000313" key="1">
    <source>
        <dbReference type="EMBL" id="CAA9351819.1"/>
    </source>
</evidence>
<proteinExistence type="predicted"/>
<sequence length="38" mass="4382">MLVTGLARESGRRKSTCWIVSTMLMPVTHVYRHAHARE</sequence>